<evidence type="ECO:0000256" key="3">
    <source>
        <dbReference type="ARBA" id="ARBA00022729"/>
    </source>
</evidence>
<organism evidence="7 8">
    <name type="scientific">Dichomitus squalens</name>
    <dbReference type="NCBI Taxonomy" id="114155"/>
    <lineage>
        <taxon>Eukaryota</taxon>
        <taxon>Fungi</taxon>
        <taxon>Dikarya</taxon>
        <taxon>Basidiomycota</taxon>
        <taxon>Agaricomycotina</taxon>
        <taxon>Agaricomycetes</taxon>
        <taxon>Polyporales</taxon>
        <taxon>Polyporaceae</taxon>
        <taxon>Dichomitus</taxon>
    </lineage>
</organism>
<dbReference type="AlphaFoldDB" id="A0A4Q9PYD6"/>
<keyword evidence="8" id="KW-1185">Reference proteome</keyword>
<feature type="signal peptide" evidence="5">
    <location>
        <begin position="1"/>
        <end position="19"/>
    </location>
</feature>
<evidence type="ECO:0000259" key="6">
    <source>
        <dbReference type="PROSITE" id="PS52012"/>
    </source>
</evidence>
<dbReference type="PROSITE" id="PS52012">
    <property type="entry name" value="CFEM"/>
    <property type="match status" value="1"/>
</dbReference>
<name>A0A4Q9PYD6_9APHY</name>
<evidence type="ECO:0000256" key="4">
    <source>
        <dbReference type="ARBA" id="ARBA00023157"/>
    </source>
</evidence>
<evidence type="ECO:0000256" key="5">
    <source>
        <dbReference type="SAM" id="SignalP"/>
    </source>
</evidence>
<feature type="chain" id="PRO_5020339889" description="CFEM domain-containing protein" evidence="5">
    <location>
        <begin position="20"/>
        <end position="157"/>
    </location>
</feature>
<comment type="subcellular location">
    <subcellularLocation>
        <location evidence="1">Secreted</location>
    </subcellularLocation>
</comment>
<gene>
    <name evidence="7" type="ORF">BD310DRAFT_817036</name>
</gene>
<evidence type="ECO:0000313" key="7">
    <source>
        <dbReference type="EMBL" id="TBU59580.1"/>
    </source>
</evidence>
<evidence type="ECO:0000256" key="1">
    <source>
        <dbReference type="ARBA" id="ARBA00004613"/>
    </source>
</evidence>
<dbReference type="SMART" id="SM00747">
    <property type="entry name" value="CFEM"/>
    <property type="match status" value="1"/>
</dbReference>
<accession>A0A4Q9PYD6</accession>
<proteinExistence type="predicted"/>
<dbReference type="Proteomes" id="UP000292082">
    <property type="component" value="Unassembled WGS sequence"/>
</dbReference>
<dbReference type="InterPro" id="IPR008427">
    <property type="entry name" value="Extracellular_membr_CFEM_dom"/>
</dbReference>
<evidence type="ECO:0000313" key="8">
    <source>
        <dbReference type="Proteomes" id="UP000292082"/>
    </source>
</evidence>
<evidence type="ECO:0000256" key="2">
    <source>
        <dbReference type="ARBA" id="ARBA00022525"/>
    </source>
</evidence>
<keyword evidence="2" id="KW-0964">Secreted</keyword>
<dbReference type="Pfam" id="PF05730">
    <property type="entry name" value="CFEM"/>
    <property type="match status" value="1"/>
</dbReference>
<keyword evidence="3 5" id="KW-0732">Signal</keyword>
<reference evidence="7 8" key="1">
    <citation type="submission" date="2019-01" db="EMBL/GenBank/DDBJ databases">
        <title>Draft genome sequences of three monokaryotic isolates of the white-rot basidiomycete fungus Dichomitus squalens.</title>
        <authorList>
            <consortium name="DOE Joint Genome Institute"/>
            <person name="Lopez S.C."/>
            <person name="Andreopoulos B."/>
            <person name="Pangilinan J."/>
            <person name="Lipzen A."/>
            <person name="Riley R."/>
            <person name="Ahrendt S."/>
            <person name="Ng V."/>
            <person name="Barry K."/>
            <person name="Daum C."/>
            <person name="Grigoriev I.V."/>
            <person name="Hilden K.S."/>
            <person name="Makela M.R."/>
            <person name="de Vries R.P."/>
        </authorList>
    </citation>
    <scope>NUCLEOTIDE SEQUENCE [LARGE SCALE GENOMIC DNA]</scope>
    <source>
        <strain evidence="7 8">CBS 464.89</strain>
    </source>
</reference>
<protein>
    <recommendedName>
        <fullName evidence="6">CFEM domain-containing protein</fullName>
    </recommendedName>
</protein>
<feature type="domain" description="CFEM" evidence="6">
    <location>
        <begin position="10"/>
        <end position="122"/>
    </location>
</feature>
<dbReference type="GO" id="GO:0005576">
    <property type="term" value="C:extracellular region"/>
    <property type="evidence" value="ECO:0007669"/>
    <property type="project" value="UniProtKB-SubCell"/>
</dbReference>
<dbReference type="STRING" id="114155.A0A4Q9PYD6"/>
<sequence>MKFNAVAFTIVAVVARVHAQSSTAGSAAPTSTNGISPCILTCIQQAASANGCSSALDVSCLCSNTQFQQSALSCLESSCSSSDVQAAQALQSAECGAGHSATSAASSHASSAASSVASQTSNAAMSGMRGEWGVAKGGLLGVAAAMVGVVAGAAFVL</sequence>
<keyword evidence="4" id="KW-1015">Disulfide bond</keyword>
<dbReference type="EMBL" id="ML145112">
    <property type="protein sequence ID" value="TBU59580.1"/>
    <property type="molecule type" value="Genomic_DNA"/>
</dbReference>